<reference evidence="1 2" key="1">
    <citation type="submission" date="2008-07" db="EMBL/GenBank/DDBJ databases">
        <authorList>
            <person name="Tandeau de Marsac N."/>
            <person name="Ferriera S."/>
            <person name="Johnson J."/>
            <person name="Kravitz S."/>
            <person name="Beeson K."/>
            <person name="Sutton G."/>
            <person name="Rogers Y.-H."/>
            <person name="Friedman R."/>
            <person name="Frazier M."/>
            <person name="Venter J.C."/>
        </authorList>
    </citation>
    <scope>NUCLEOTIDE SEQUENCE [LARGE SCALE GENOMIC DNA]</scope>
    <source>
        <strain evidence="1 2">PCC 7420</strain>
    </source>
</reference>
<evidence type="ECO:0000313" key="2">
    <source>
        <dbReference type="Proteomes" id="UP000003835"/>
    </source>
</evidence>
<evidence type="ECO:0000313" key="1">
    <source>
        <dbReference type="EMBL" id="EDX72905.1"/>
    </source>
</evidence>
<dbReference type="AlphaFoldDB" id="B4VZ09"/>
<dbReference type="Proteomes" id="UP000003835">
    <property type="component" value="Unassembled WGS sequence"/>
</dbReference>
<accession>B4VZ09</accession>
<protein>
    <recommendedName>
        <fullName evidence="3">Sulfotransferase domain superfamily</fullName>
    </recommendedName>
</protein>
<gene>
    <name evidence="1" type="ORF">MC7420_3351</name>
</gene>
<evidence type="ECO:0008006" key="3">
    <source>
        <dbReference type="Google" id="ProtNLM"/>
    </source>
</evidence>
<organism evidence="1 2">
    <name type="scientific">Coleofasciculus chthonoplastes PCC 7420</name>
    <dbReference type="NCBI Taxonomy" id="118168"/>
    <lineage>
        <taxon>Bacteria</taxon>
        <taxon>Bacillati</taxon>
        <taxon>Cyanobacteriota</taxon>
        <taxon>Cyanophyceae</taxon>
        <taxon>Coleofasciculales</taxon>
        <taxon>Coleofasciculaceae</taxon>
        <taxon>Coleofasciculus</taxon>
    </lineage>
</organism>
<name>B4VZ09_9CYAN</name>
<proteinExistence type="predicted"/>
<keyword evidence="2" id="KW-1185">Reference proteome</keyword>
<dbReference type="HOGENOM" id="CLU_081266_0_0_3"/>
<dbReference type="eggNOG" id="ENOG502ZATH">
    <property type="taxonomic scope" value="Bacteria"/>
</dbReference>
<sequence length="205" mass="24141">MYEHYPKEKLKQEAKGNFTKKDCLIYSYEDHALEQITDKEFDKKSELYLGKSAIKYDVIILRDPFNMLASRFKKGYMKVKCPDRTLVELWISYAQEFLGETQFLKNNKIVVNYNQWFIDVDYRQQLAKQLNIKFSDAGFNDVKGQGGGSSFDGIAFRGKAAEMDILNRWKVFADQPQYQKLIDNTELQDYSKRIFGHIPGTERYF</sequence>
<dbReference type="EMBL" id="DS989861">
    <property type="protein sequence ID" value="EDX72905.1"/>
    <property type="molecule type" value="Genomic_DNA"/>
</dbReference>